<feature type="region of interest" description="Disordered" evidence="7">
    <location>
        <begin position="391"/>
        <end position="465"/>
    </location>
</feature>
<reference evidence="9 10" key="2">
    <citation type="submission" date="2018-11" db="EMBL/GenBank/DDBJ databases">
        <authorList>
            <consortium name="Pathogen Informatics"/>
        </authorList>
    </citation>
    <scope>NUCLEOTIDE SEQUENCE [LARGE SCALE GENOMIC DNA]</scope>
</reference>
<evidence type="ECO:0000313" key="9">
    <source>
        <dbReference type="EMBL" id="VDN98438.1"/>
    </source>
</evidence>
<dbReference type="GO" id="GO:0006351">
    <property type="term" value="P:DNA-templated transcription"/>
    <property type="evidence" value="ECO:0007669"/>
    <property type="project" value="InterPro"/>
</dbReference>
<dbReference type="GO" id="GO:0005736">
    <property type="term" value="C:RNA polymerase I complex"/>
    <property type="evidence" value="ECO:0007669"/>
    <property type="project" value="TreeGrafter"/>
</dbReference>
<keyword evidence="5" id="KW-0548">Nucleotidyltransferase</keyword>
<keyword evidence="4" id="KW-0808">Transferase</keyword>
<dbReference type="InterPro" id="IPR007081">
    <property type="entry name" value="RNA_pol_Rpb1_5"/>
</dbReference>
<evidence type="ECO:0000313" key="11">
    <source>
        <dbReference type="WBParaSite" id="HNAJ_0000258001-mRNA-1"/>
    </source>
</evidence>
<dbReference type="PANTHER" id="PTHR19376">
    <property type="entry name" value="DNA-DIRECTED RNA POLYMERASE"/>
    <property type="match status" value="1"/>
</dbReference>
<dbReference type="GO" id="GO:0003677">
    <property type="term" value="F:DNA binding"/>
    <property type="evidence" value="ECO:0007669"/>
    <property type="project" value="InterPro"/>
</dbReference>
<dbReference type="InterPro" id="IPR045867">
    <property type="entry name" value="DNA-dir_RpoC_beta_prime"/>
</dbReference>
<name>A0A0R3T692_RODNA</name>
<dbReference type="WBParaSite" id="HNAJ_0000258001-mRNA-1">
    <property type="protein sequence ID" value="HNAJ_0000258001-mRNA-1"/>
    <property type="gene ID" value="HNAJ_0000258001"/>
</dbReference>
<evidence type="ECO:0000259" key="8">
    <source>
        <dbReference type="Pfam" id="PF04998"/>
    </source>
</evidence>
<dbReference type="Proteomes" id="UP000278807">
    <property type="component" value="Unassembled WGS sequence"/>
</dbReference>
<feature type="compositionally biased region" description="Acidic residues" evidence="7">
    <location>
        <begin position="436"/>
        <end position="452"/>
    </location>
</feature>
<proteinExistence type="inferred from homology"/>
<feature type="domain" description="RNA polymerase Rpb1" evidence="8">
    <location>
        <begin position="3"/>
        <end position="685"/>
    </location>
</feature>
<accession>A0A0R3T692</accession>
<evidence type="ECO:0000256" key="6">
    <source>
        <dbReference type="ARBA" id="ARBA00023163"/>
    </source>
</evidence>
<dbReference type="PANTHER" id="PTHR19376:SF11">
    <property type="entry name" value="DNA-DIRECTED RNA POLYMERASE I SUBUNIT RPA1"/>
    <property type="match status" value="1"/>
</dbReference>
<protein>
    <recommendedName>
        <fullName evidence="2">DNA-directed RNA polymerase</fullName>
        <ecNumber evidence="2">2.7.7.6</ecNumber>
    </recommendedName>
</protein>
<evidence type="ECO:0000256" key="2">
    <source>
        <dbReference type="ARBA" id="ARBA00012418"/>
    </source>
</evidence>
<dbReference type="Gene3D" id="6.20.50.80">
    <property type="match status" value="1"/>
</dbReference>
<dbReference type="AlphaFoldDB" id="A0A0R3T692"/>
<feature type="compositionally biased region" description="Basic and acidic residues" evidence="7">
    <location>
        <begin position="409"/>
        <end position="418"/>
    </location>
</feature>
<comment type="similarity">
    <text evidence="1">Belongs to the RNA polymerase beta' chain family.</text>
</comment>
<dbReference type="GO" id="GO:0003899">
    <property type="term" value="F:DNA-directed RNA polymerase activity"/>
    <property type="evidence" value="ECO:0007669"/>
    <property type="project" value="UniProtKB-EC"/>
</dbReference>
<dbReference type="Pfam" id="PF04998">
    <property type="entry name" value="RNA_pol_Rpb1_5"/>
    <property type="match status" value="1"/>
</dbReference>
<evidence type="ECO:0000256" key="7">
    <source>
        <dbReference type="SAM" id="MobiDB-lite"/>
    </source>
</evidence>
<evidence type="ECO:0000256" key="3">
    <source>
        <dbReference type="ARBA" id="ARBA00022478"/>
    </source>
</evidence>
<organism evidence="11">
    <name type="scientific">Rodentolepis nana</name>
    <name type="common">Dwarf tapeworm</name>
    <name type="synonym">Hymenolepis nana</name>
    <dbReference type="NCBI Taxonomy" id="102285"/>
    <lineage>
        <taxon>Eukaryota</taxon>
        <taxon>Metazoa</taxon>
        <taxon>Spiralia</taxon>
        <taxon>Lophotrochozoa</taxon>
        <taxon>Platyhelminthes</taxon>
        <taxon>Cestoda</taxon>
        <taxon>Eucestoda</taxon>
        <taxon>Cyclophyllidea</taxon>
        <taxon>Hymenolepididae</taxon>
        <taxon>Rodentolepis</taxon>
    </lineage>
</organism>
<dbReference type="SUPFAM" id="SSF64484">
    <property type="entry name" value="beta and beta-prime subunits of DNA dependent RNA-polymerase"/>
    <property type="match status" value="1"/>
</dbReference>
<sequence length="744" mass="82900">MPLADVVVAFDGTVRDGGNNVVQFRYGDDGLDPCQGAFLKKDGLEFFAENAELLALRWSCPADPEVNQRLLNKYPLTPHLAKDIDEMAVRRMNVLRESISEKKLAHLQKKATRAKSKLASAQATTYPELPKAPCKLASGLRTLVNAKIIQGQAPPGEPVGLLASQSMGEPSTQMTLNTFHHAGKTEMNVTLGIPRLRELLMTGSNEIATPCMSVPIFNTERAKADAQEIVRRIYRLRLAEVINPNPVVVIDYSSDFYSMRFNFLPPSSYKSRTNATPEQIIRTFEKTVFPQFSKRFTQVLGEGKTKARQVRFDFFPADLAVVLTQRFSPQISSMILVSPTFVPSGYFSRSAIKTFNLKALERQQLPDDVDDLDGAQKRIGRHEWGEVDGAEAARRRRLESEDEDEDGVETGRSRKRLDDEDDDEIAELRELGLDPEAAEEVEASGPLDDDAEQLSSKTQKTAAGEACNDDGLAKNAVAGIEAVELERDENDPILANEDLFVNPESGDGPVTNTTSSSGVMDESRVRFVKSLHVRFVDYAYDTSPNPSWVKLTVSLFDPEGRVAVDLKTLIQDVISRCIMSKGPNIRKSFIDKTDPNDWVLRCEGVDFKYLFKRPDVFDLSRVYSNHIHAMHSFFGIEAARATAMQEVRSVFGHYGIHIDSRHFSLVGDYLTVTGAYRAFNRRTMEFKPSPMQQTSFETATSVLKKVIQEDMVEDTKSPSAQIVTGQLTTGFGTGCFDLFSKLTL</sequence>
<feature type="region of interest" description="Disordered" evidence="7">
    <location>
        <begin position="499"/>
        <end position="518"/>
    </location>
</feature>
<dbReference type="STRING" id="102285.A0A0R3T692"/>
<dbReference type="OrthoDB" id="270392at2759"/>
<reference evidence="11" key="1">
    <citation type="submission" date="2017-02" db="UniProtKB">
        <authorList>
            <consortium name="WormBaseParasite"/>
        </authorList>
    </citation>
    <scope>IDENTIFICATION</scope>
</reference>
<keyword evidence="10" id="KW-1185">Reference proteome</keyword>
<evidence type="ECO:0000256" key="1">
    <source>
        <dbReference type="ARBA" id="ARBA00006460"/>
    </source>
</evidence>
<gene>
    <name evidence="9" type="ORF">HNAJ_LOCUS2579</name>
</gene>
<evidence type="ECO:0000313" key="10">
    <source>
        <dbReference type="Proteomes" id="UP000278807"/>
    </source>
</evidence>
<keyword evidence="3" id="KW-0240">DNA-directed RNA polymerase</keyword>
<evidence type="ECO:0000256" key="4">
    <source>
        <dbReference type="ARBA" id="ARBA00022679"/>
    </source>
</evidence>
<dbReference type="Gene3D" id="3.30.70.2850">
    <property type="match status" value="1"/>
</dbReference>
<dbReference type="EMBL" id="UZAE01001291">
    <property type="protein sequence ID" value="VDN98438.1"/>
    <property type="molecule type" value="Genomic_DNA"/>
</dbReference>
<keyword evidence="6" id="KW-0804">Transcription</keyword>
<evidence type="ECO:0000256" key="5">
    <source>
        <dbReference type="ARBA" id="ARBA00022695"/>
    </source>
</evidence>
<dbReference type="EC" id="2.7.7.6" evidence="2"/>